<protein>
    <recommendedName>
        <fullName evidence="3">ABC transporter permease</fullName>
    </recommendedName>
</protein>
<dbReference type="RefSeq" id="WP_211871950.1">
    <property type="nucleotide sequence ID" value="NZ_JAAEDI010000043.1"/>
</dbReference>
<gene>
    <name evidence="1" type="ORF">GXW78_26550</name>
</gene>
<sequence length="84" mass="9059">MSALGALVAAAWSRAGGWIAAAGAALAMLLAAYLTGRRDGQAASRMQTLERAARAREVRDEVDRAVDRSGDADDELRRDWRRGM</sequence>
<accession>A0ABS5EQD8</accession>
<evidence type="ECO:0000313" key="1">
    <source>
        <dbReference type="EMBL" id="MBR0653241.1"/>
    </source>
</evidence>
<keyword evidence="2" id="KW-1185">Reference proteome</keyword>
<evidence type="ECO:0008006" key="3">
    <source>
        <dbReference type="Google" id="ProtNLM"/>
    </source>
</evidence>
<comment type="caution">
    <text evidence="1">The sequence shown here is derived from an EMBL/GenBank/DDBJ whole genome shotgun (WGS) entry which is preliminary data.</text>
</comment>
<dbReference type="Proteomes" id="UP000698752">
    <property type="component" value="Unassembled WGS sequence"/>
</dbReference>
<proteinExistence type="predicted"/>
<name>A0ABS5EQD8_9PROT</name>
<dbReference type="EMBL" id="JAAEDI010000043">
    <property type="protein sequence ID" value="MBR0653241.1"/>
    <property type="molecule type" value="Genomic_DNA"/>
</dbReference>
<organism evidence="1 2">
    <name type="scientific">Neoroseomonas terrae</name>
    <dbReference type="NCBI Taxonomy" id="424799"/>
    <lineage>
        <taxon>Bacteria</taxon>
        <taxon>Pseudomonadati</taxon>
        <taxon>Pseudomonadota</taxon>
        <taxon>Alphaproteobacteria</taxon>
        <taxon>Acetobacterales</taxon>
        <taxon>Acetobacteraceae</taxon>
        <taxon>Neoroseomonas</taxon>
    </lineage>
</organism>
<evidence type="ECO:0000313" key="2">
    <source>
        <dbReference type="Proteomes" id="UP000698752"/>
    </source>
</evidence>
<reference evidence="2" key="1">
    <citation type="journal article" date="2021" name="Syst. Appl. Microbiol.">
        <title>Roseomonas hellenica sp. nov., isolated from roots of wild-growing Alkanna tinctoria.</title>
        <authorList>
            <person name="Rat A."/>
            <person name="Naranjo H.D."/>
            <person name="Lebbe L."/>
            <person name="Cnockaert M."/>
            <person name="Krigas N."/>
            <person name="Grigoriadou K."/>
            <person name="Maloupa E."/>
            <person name="Willems A."/>
        </authorList>
    </citation>
    <scope>NUCLEOTIDE SEQUENCE [LARGE SCALE GENOMIC DNA]</scope>
    <source>
        <strain evidence="2">LMG 31159</strain>
    </source>
</reference>